<evidence type="ECO:0000313" key="17">
    <source>
        <dbReference type="Proteomes" id="UP000006804"/>
    </source>
</evidence>
<dbReference type="SUPFAM" id="SSF56731">
    <property type="entry name" value="DNA primase core"/>
    <property type="match status" value="1"/>
</dbReference>
<dbReference type="FunFam" id="3.90.580.10:FF:000001">
    <property type="entry name" value="DNA primase"/>
    <property type="match status" value="1"/>
</dbReference>
<dbReference type="PIRSF" id="PIRSF002811">
    <property type="entry name" value="DnaG"/>
    <property type="match status" value="1"/>
</dbReference>
<dbReference type="InterPro" id="IPR030846">
    <property type="entry name" value="DnaG_bac"/>
</dbReference>
<evidence type="ECO:0000256" key="12">
    <source>
        <dbReference type="HAMAP-Rule" id="MF_00974"/>
    </source>
</evidence>
<dbReference type="InterPro" id="IPR002694">
    <property type="entry name" value="Znf_CHC2"/>
</dbReference>
<dbReference type="HAMAP" id="MF_00974">
    <property type="entry name" value="DNA_primase_DnaG"/>
    <property type="match status" value="1"/>
</dbReference>
<keyword evidence="17" id="KW-1185">Reference proteome</keyword>
<evidence type="ECO:0000259" key="15">
    <source>
        <dbReference type="PROSITE" id="PS50880"/>
    </source>
</evidence>
<keyword evidence="7 12" id="KW-0863">Zinc-finger</keyword>
<feature type="zinc finger region" description="CHC2-type" evidence="12 14">
    <location>
        <begin position="35"/>
        <end position="59"/>
    </location>
</feature>
<dbReference type="Gene3D" id="3.40.1360.10">
    <property type="match status" value="1"/>
</dbReference>
<evidence type="ECO:0000256" key="1">
    <source>
        <dbReference type="ARBA" id="ARBA00022478"/>
    </source>
</evidence>
<dbReference type="InterPro" id="IPR036977">
    <property type="entry name" value="DNA_primase_Znf_CHC2"/>
</dbReference>
<evidence type="ECO:0000256" key="2">
    <source>
        <dbReference type="ARBA" id="ARBA00022515"/>
    </source>
</evidence>
<dbReference type="GO" id="GO:0003899">
    <property type="term" value="F:DNA-directed RNA polymerase activity"/>
    <property type="evidence" value="ECO:0007669"/>
    <property type="project" value="UniProtKB-UniRule"/>
</dbReference>
<comment type="function">
    <text evidence="12 13">RNA polymerase that catalyzes the synthesis of short RNA molecules used as primers for DNA polymerase during DNA replication.</text>
</comment>
<keyword evidence="5 12" id="KW-0235">DNA replication</keyword>
<dbReference type="GO" id="GO:0006269">
    <property type="term" value="P:DNA replication, synthesis of primer"/>
    <property type="evidence" value="ECO:0007669"/>
    <property type="project" value="UniProtKB-UniRule"/>
</dbReference>
<keyword evidence="10 12" id="KW-0238">DNA-binding</keyword>
<comment type="catalytic activity">
    <reaction evidence="12">
        <text>ssDNA + n NTP = ssDNA/pppN(pN)n-1 hybrid + (n-1) diphosphate.</text>
        <dbReference type="EC" id="2.7.7.101"/>
    </reaction>
</comment>
<dbReference type="InterPro" id="IPR006295">
    <property type="entry name" value="DNA_primase_DnaG"/>
</dbReference>
<keyword evidence="2 12" id="KW-0639">Primosome</keyword>
<dbReference type="HOGENOM" id="CLU_013501_3_3_0"/>
<comment type="domain">
    <text evidence="12">Contains an N-terminal zinc-binding domain, a central core domain that contains the primase activity, and a C-terminal DnaB-binding domain.</text>
</comment>
<evidence type="ECO:0000256" key="8">
    <source>
        <dbReference type="ARBA" id="ARBA00022833"/>
    </source>
</evidence>
<gene>
    <name evidence="12" type="primary">dnaG</name>
    <name evidence="16" type="ORF">Theth_1953</name>
</gene>
<evidence type="ECO:0000313" key="16">
    <source>
        <dbReference type="EMBL" id="AEH51993.1"/>
    </source>
</evidence>
<dbReference type="PATRIC" id="fig|688269.3.peg.2014"/>
<name>F7YWL2_9THEM</name>
<proteinExistence type="inferred from homology"/>
<dbReference type="Pfam" id="PF08275">
    <property type="entry name" value="DNAG_N"/>
    <property type="match status" value="1"/>
</dbReference>
<dbReference type="Gene3D" id="3.90.580.10">
    <property type="entry name" value="Zinc finger, CHC2-type domain"/>
    <property type="match status" value="1"/>
</dbReference>
<keyword evidence="6 12" id="KW-0479">Metal-binding</keyword>
<dbReference type="GO" id="GO:0008270">
    <property type="term" value="F:zinc ion binding"/>
    <property type="evidence" value="ECO:0007669"/>
    <property type="project" value="UniProtKB-UniRule"/>
</dbReference>
<dbReference type="STRING" id="688269.Theth_1953"/>
<evidence type="ECO:0000256" key="14">
    <source>
        <dbReference type="PIRSR" id="PIRSR002811-1"/>
    </source>
</evidence>
<dbReference type="Proteomes" id="UP000006804">
    <property type="component" value="Chromosome"/>
</dbReference>
<dbReference type="PROSITE" id="PS50880">
    <property type="entry name" value="TOPRIM"/>
    <property type="match status" value="1"/>
</dbReference>
<evidence type="ECO:0000256" key="11">
    <source>
        <dbReference type="ARBA" id="ARBA00023163"/>
    </source>
</evidence>
<evidence type="ECO:0000256" key="6">
    <source>
        <dbReference type="ARBA" id="ARBA00022723"/>
    </source>
</evidence>
<feature type="domain" description="Toprim" evidence="15">
    <location>
        <begin position="243"/>
        <end position="324"/>
    </location>
</feature>
<evidence type="ECO:0000256" key="5">
    <source>
        <dbReference type="ARBA" id="ARBA00022705"/>
    </source>
</evidence>
<evidence type="ECO:0000256" key="13">
    <source>
        <dbReference type="PIRNR" id="PIRNR002811"/>
    </source>
</evidence>
<dbReference type="PANTHER" id="PTHR30313">
    <property type="entry name" value="DNA PRIMASE"/>
    <property type="match status" value="1"/>
</dbReference>
<reference evidence="16 17" key="1">
    <citation type="submission" date="2010-11" db="EMBL/GenBank/DDBJ databases">
        <title>The complete genome of Thermotoga thermarum DSM 5069.</title>
        <authorList>
            <consortium name="US DOE Joint Genome Institute (JGI-PGF)"/>
            <person name="Lucas S."/>
            <person name="Copeland A."/>
            <person name="Lapidus A."/>
            <person name="Bruce D."/>
            <person name="Goodwin L."/>
            <person name="Pitluck S."/>
            <person name="Kyrpides N."/>
            <person name="Mavromatis K."/>
            <person name="Ivanova N."/>
            <person name="Zeytun A."/>
            <person name="Brettin T."/>
            <person name="Detter J.C."/>
            <person name="Tapia R."/>
            <person name="Han C."/>
            <person name="Land M."/>
            <person name="Hauser L."/>
            <person name="Markowitz V."/>
            <person name="Cheng J.-F."/>
            <person name="Hugenholtz P."/>
            <person name="Woyke T."/>
            <person name="Wu D."/>
            <person name="Spring S."/>
            <person name="Schroeder M."/>
            <person name="Brambilla E."/>
            <person name="Klenk H.-P."/>
            <person name="Eisen J.A."/>
        </authorList>
    </citation>
    <scope>NUCLEOTIDE SEQUENCE [LARGE SCALE GENOMIC DNA]</scope>
    <source>
        <strain evidence="16 17">DSM 5069</strain>
    </source>
</reference>
<evidence type="ECO:0000256" key="10">
    <source>
        <dbReference type="ARBA" id="ARBA00023125"/>
    </source>
</evidence>
<comment type="cofactor">
    <cofactor evidence="12 13 14">
        <name>Zn(2+)</name>
        <dbReference type="ChEBI" id="CHEBI:29105"/>
    </cofactor>
    <text evidence="12 13 14">Binds 1 zinc ion per monomer.</text>
</comment>
<dbReference type="GO" id="GO:0000428">
    <property type="term" value="C:DNA-directed RNA polymerase complex"/>
    <property type="evidence" value="ECO:0007669"/>
    <property type="project" value="UniProtKB-KW"/>
</dbReference>
<comment type="subunit">
    <text evidence="12">Monomer. Interacts with DnaB.</text>
</comment>
<organism evidence="16 17">
    <name type="scientific">Pseudothermotoga thermarum DSM 5069</name>
    <dbReference type="NCBI Taxonomy" id="688269"/>
    <lineage>
        <taxon>Bacteria</taxon>
        <taxon>Thermotogati</taxon>
        <taxon>Thermotogota</taxon>
        <taxon>Thermotogae</taxon>
        <taxon>Thermotogales</taxon>
        <taxon>Thermotogaceae</taxon>
        <taxon>Pseudothermotoga</taxon>
    </lineage>
</organism>
<dbReference type="GO" id="GO:0003677">
    <property type="term" value="F:DNA binding"/>
    <property type="evidence" value="ECO:0007669"/>
    <property type="project" value="UniProtKB-KW"/>
</dbReference>
<dbReference type="SMART" id="SM00493">
    <property type="entry name" value="TOPRIM"/>
    <property type="match status" value="1"/>
</dbReference>
<keyword evidence="9" id="KW-0460">Magnesium</keyword>
<sequence length="555" mass="63509">MREIIDKIKEKIDIVQLISQYVPLQKVGSNYRGLCPFHSEKTPSFFVNPTLKLYHCFGCGAAGDAIKFLQEIEHLSFFEALKKLATMANVELPEIKEDKEKRMYLEFCHKLNEFYKAEIKKSKEAMEYLRQRGLTDREIDEFELGYCPANSNAAIKIGTKLGMPISKILQLGFVKQTSAGYIDIFENRITIPIKDQNGRVIAFGGRALFGEPKYLNLRDTPYFSKRKTLFLLDRAQKTIKNVDFIVITEGYFDAIAMHRAGIKAAVAVLGTSLSKDHLLKISPLTRNAILCFDNDEAGRKATLRNLWLLIEAGFDVTVAKAEEKDPDELLKTSGPEALHKMLKDSMPFEEFVADFYLEQYDVSTSSGLEKYLSKIKVWKEFLEKNKRLEKLDALLQAVSKKIGLPAHRLKDELSSSKSILQRVSKEPKLPTDEDYLIYLYLTNEELRKEISKLDQTILSEKTLKILSQLQQNPDITQVSQEVRNYLFDLLSRIPPPSNPIKIFEDIKKRFARKVAEKLLSQIDAKLANCQDETERTILLKQRMELVKTLIKMGGG</sequence>
<dbReference type="RefSeq" id="WP_013933200.1">
    <property type="nucleotide sequence ID" value="NC_015707.1"/>
</dbReference>
<dbReference type="AlphaFoldDB" id="F7YWL2"/>
<keyword evidence="11 12" id="KW-0804">Transcription</keyword>
<evidence type="ECO:0000256" key="9">
    <source>
        <dbReference type="ARBA" id="ARBA00022842"/>
    </source>
</evidence>
<evidence type="ECO:0000256" key="4">
    <source>
        <dbReference type="ARBA" id="ARBA00022695"/>
    </source>
</evidence>
<protein>
    <recommendedName>
        <fullName evidence="12 13">DNA primase</fullName>
        <ecNumber evidence="12">2.7.7.101</ecNumber>
    </recommendedName>
</protein>
<dbReference type="InterPro" id="IPR013264">
    <property type="entry name" value="DNAG_N"/>
</dbReference>
<comment type="similarity">
    <text evidence="12 13">Belongs to the DnaG primase family.</text>
</comment>
<dbReference type="KEGG" id="tta:Theth_1953"/>
<dbReference type="SUPFAM" id="SSF57783">
    <property type="entry name" value="Zinc beta-ribbon"/>
    <property type="match status" value="1"/>
</dbReference>
<dbReference type="Pfam" id="PF13155">
    <property type="entry name" value="Toprim_2"/>
    <property type="match status" value="1"/>
</dbReference>
<dbReference type="Pfam" id="PF01807">
    <property type="entry name" value="Zn_ribbon_DnaG"/>
    <property type="match status" value="1"/>
</dbReference>
<evidence type="ECO:0000256" key="7">
    <source>
        <dbReference type="ARBA" id="ARBA00022771"/>
    </source>
</evidence>
<dbReference type="InterPro" id="IPR006171">
    <property type="entry name" value="TOPRIM_dom"/>
</dbReference>
<dbReference type="NCBIfam" id="TIGR01391">
    <property type="entry name" value="dnaG"/>
    <property type="match status" value="1"/>
</dbReference>
<dbReference type="EMBL" id="CP002351">
    <property type="protein sequence ID" value="AEH51993.1"/>
    <property type="molecule type" value="Genomic_DNA"/>
</dbReference>
<dbReference type="OrthoDB" id="9803773at2"/>
<dbReference type="GO" id="GO:1990077">
    <property type="term" value="C:primosome complex"/>
    <property type="evidence" value="ECO:0007669"/>
    <property type="project" value="UniProtKB-KW"/>
</dbReference>
<dbReference type="SMART" id="SM00400">
    <property type="entry name" value="ZnF_CHCC"/>
    <property type="match status" value="1"/>
</dbReference>
<dbReference type="EC" id="2.7.7.101" evidence="12"/>
<evidence type="ECO:0000256" key="3">
    <source>
        <dbReference type="ARBA" id="ARBA00022679"/>
    </source>
</evidence>
<dbReference type="eggNOG" id="COG0358">
    <property type="taxonomic scope" value="Bacteria"/>
</dbReference>
<keyword evidence="8 12" id="KW-0862">Zinc</keyword>
<dbReference type="InterPro" id="IPR034151">
    <property type="entry name" value="TOPRIM_DnaG_bac"/>
</dbReference>
<dbReference type="Gene3D" id="3.90.980.10">
    <property type="entry name" value="DNA primase, catalytic core, N-terminal domain"/>
    <property type="match status" value="1"/>
</dbReference>
<dbReference type="GO" id="GO:0005737">
    <property type="term" value="C:cytoplasm"/>
    <property type="evidence" value="ECO:0007669"/>
    <property type="project" value="TreeGrafter"/>
</dbReference>
<dbReference type="InterPro" id="IPR037068">
    <property type="entry name" value="DNA_primase_core_N_sf"/>
</dbReference>
<keyword evidence="1 12" id="KW-0240">DNA-directed RNA polymerase</keyword>
<accession>F7YWL2</accession>
<keyword evidence="3 12" id="KW-0808">Transferase</keyword>
<dbReference type="CDD" id="cd03364">
    <property type="entry name" value="TOPRIM_DnaG_primases"/>
    <property type="match status" value="1"/>
</dbReference>
<dbReference type="PANTHER" id="PTHR30313:SF2">
    <property type="entry name" value="DNA PRIMASE"/>
    <property type="match status" value="1"/>
</dbReference>
<dbReference type="InterPro" id="IPR050219">
    <property type="entry name" value="DnaG_primase"/>
</dbReference>
<keyword evidence="4 12" id="KW-0548">Nucleotidyltransferase</keyword>